<dbReference type="EMBL" id="VITW01000005">
    <property type="protein sequence ID" value="TWB74003.1"/>
    <property type="molecule type" value="Genomic_DNA"/>
</dbReference>
<feature type="region of interest" description="Disordered" evidence="1">
    <location>
        <begin position="137"/>
        <end position="208"/>
    </location>
</feature>
<name>A0A560JS80_9BRAD</name>
<feature type="compositionally biased region" description="Basic and acidic residues" evidence="1">
    <location>
        <begin position="142"/>
        <end position="151"/>
    </location>
</feature>
<organism evidence="2 3">
    <name type="scientific">Bradyrhizobium sacchari</name>
    <dbReference type="NCBI Taxonomy" id="1399419"/>
    <lineage>
        <taxon>Bacteria</taxon>
        <taxon>Pseudomonadati</taxon>
        <taxon>Pseudomonadota</taxon>
        <taxon>Alphaproteobacteria</taxon>
        <taxon>Hyphomicrobiales</taxon>
        <taxon>Nitrobacteraceae</taxon>
        <taxon>Bradyrhizobium</taxon>
    </lineage>
</organism>
<keyword evidence="3" id="KW-1185">Reference proteome</keyword>
<reference evidence="2 3" key="1">
    <citation type="submission" date="2019-06" db="EMBL/GenBank/DDBJ databases">
        <title>Genomic Encyclopedia of Type Strains, Phase IV (KMG-V): Genome sequencing to study the core and pangenomes of soil and plant-associated prokaryotes.</title>
        <authorList>
            <person name="Whitman W."/>
        </authorList>
    </citation>
    <scope>NUCLEOTIDE SEQUENCE [LARGE SCALE GENOMIC DNA]</scope>
    <source>
        <strain evidence="2 3">BR 10556</strain>
    </source>
</reference>
<protein>
    <submittedName>
        <fullName evidence="2">Uncharacterized protein</fullName>
    </submittedName>
</protein>
<dbReference type="Proteomes" id="UP000315914">
    <property type="component" value="Unassembled WGS sequence"/>
</dbReference>
<proteinExistence type="predicted"/>
<sequence length="223" mass="24508">MTAPRSNPESFRGGILDCFAALAMTEQGAASSSSNTHFESQTRLRILAAQFARALLDRSTLKSKRAQGRPGADLAPAVRCAKGSAKEPHSSIQVVPITRPSLRDGRTAYAVLSREPNSLWPPSLSRNSPAARRLTQLPPPQELDRSNDGQDHTVLPYARPALSPQYSQPRRQSRKLANETNLSAPFVRTRPRAHRGLPALPAPSRARRCRVHRKPRLANMTTT</sequence>
<gene>
    <name evidence="2" type="ORF">FBZ95_105254</name>
</gene>
<evidence type="ECO:0000313" key="3">
    <source>
        <dbReference type="Proteomes" id="UP000315914"/>
    </source>
</evidence>
<comment type="caution">
    <text evidence="2">The sequence shown here is derived from an EMBL/GenBank/DDBJ whole genome shotgun (WGS) entry which is preliminary data.</text>
</comment>
<evidence type="ECO:0000256" key="1">
    <source>
        <dbReference type="SAM" id="MobiDB-lite"/>
    </source>
</evidence>
<dbReference type="AlphaFoldDB" id="A0A560JS80"/>
<accession>A0A560JS80</accession>
<evidence type="ECO:0000313" key="2">
    <source>
        <dbReference type="EMBL" id="TWB74003.1"/>
    </source>
</evidence>